<name>A0A0D2RL31_GOSRA</name>
<sequence length="78" mass="8958">MDLHCSMAFFGSKYLQLSASSLTHMIVICILLGRKGSKLKHITVFRFVVFLNKLMQMEPNTNKVLCISWPSFSIFNFP</sequence>
<keyword evidence="1" id="KW-1133">Transmembrane helix</keyword>
<accession>A0A0D2RL31</accession>
<protein>
    <submittedName>
        <fullName evidence="2">Uncharacterized protein</fullName>
    </submittedName>
</protein>
<dbReference type="Gramene" id="KJB71402">
    <property type="protein sequence ID" value="KJB71402"/>
    <property type="gene ID" value="B456_011G121200"/>
</dbReference>
<organism evidence="2 3">
    <name type="scientific">Gossypium raimondii</name>
    <name type="common">Peruvian cotton</name>
    <name type="synonym">Gossypium klotzschianum subsp. raimondii</name>
    <dbReference type="NCBI Taxonomy" id="29730"/>
    <lineage>
        <taxon>Eukaryota</taxon>
        <taxon>Viridiplantae</taxon>
        <taxon>Streptophyta</taxon>
        <taxon>Embryophyta</taxon>
        <taxon>Tracheophyta</taxon>
        <taxon>Spermatophyta</taxon>
        <taxon>Magnoliopsida</taxon>
        <taxon>eudicotyledons</taxon>
        <taxon>Gunneridae</taxon>
        <taxon>Pentapetalae</taxon>
        <taxon>rosids</taxon>
        <taxon>malvids</taxon>
        <taxon>Malvales</taxon>
        <taxon>Malvaceae</taxon>
        <taxon>Malvoideae</taxon>
        <taxon>Gossypium</taxon>
    </lineage>
</organism>
<keyword evidence="3" id="KW-1185">Reference proteome</keyword>
<evidence type="ECO:0000256" key="1">
    <source>
        <dbReference type="SAM" id="Phobius"/>
    </source>
</evidence>
<dbReference type="EMBL" id="CM001750">
    <property type="protein sequence ID" value="KJB71402.1"/>
    <property type="molecule type" value="Genomic_DNA"/>
</dbReference>
<evidence type="ECO:0000313" key="2">
    <source>
        <dbReference type="EMBL" id="KJB71402.1"/>
    </source>
</evidence>
<keyword evidence="1" id="KW-0472">Membrane</keyword>
<keyword evidence="1" id="KW-0812">Transmembrane</keyword>
<reference evidence="2 3" key="1">
    <citation type="journal article" date="2012" name="Nature">
        <title>Repeated polyploidization of Gossypium genomes and the evolution of spinnable cotton fibres.</title>
        <authorList>
            <person name="Paterson A.H."/>
            <person name="Wendel J.F."/>
            <person name="Gundlach H."/>
            <person name="Guo H."/>
            <person name="Jenkins J."/>
            <person name="Jin D."/>
            <person name="Llewellyn D."/>
            <person name="Showmaker K.C."/>
            <person name="Shu S."/>
            <person name="Udall J."/>
            <person name="Yoo M.J."/>
            <person name="Byers R."/>
            <person name="Chen W."/>
            <person name="Doron-Faigenboim A."/>
            <person name="Duke M.V."/>
            <person name="Gong L."/>
            <person name="Grimwood J."/>
            <person name="Grover C."/>
            <person name="Grupp K."/>
            <person name="Hu G."/>
            <person name="Lee T.H."/>
            <person name="Li J."/>
            <person name="Lin L."/>
            <person name="Liu T."/>
            <person name="Marler B.S."/>
            <person name="Page J.T."/>
            <person name="Roberts A.W."/>
            <person name="Romanel E."/>
            <person name="Sanders W.S."/>
            <person name="Szadkowski E."/>
            <person name="Tan X."/>
            <person name="Tang H."/>
            <person name="Xu C."/>
            <person name="Wang J."/>
            <person name="Wang Z."/>
            <person name="Zhang D."/>
            <person name="Zhang L."/>
            <person name="Ashrafi H."/>
            <person name="Bedon F."/>
            <person name="Bowers J.E."/>
            <person name="Brubaker C.L."/>
            <person name="Chee P.W."/>
            <person name="Das S."/>
            <person name="Gingle A.R."/>
            <person name="Haigler C.H."/>
            <person name="Harker D."/>
            <person name="Hoffmann L.V."/>
            <person name="Hovav R."/>
            <person name="Jones D.C."/>
            <person name="Lemke C."/>
            <person name="Mansoor S."/>
            <person name="ur Rahman M."/>
            <person name="Rainville L.N."/>
            <person name="Rambani A."/>
            <person name="Reddy U.K."/>
            <person name="Rong J.K."/>
            <person name="Saranga Y."/>
            <person name="Scheffler B.E."/>
            <person name="Scheffler J.A."/>
            <person name="Stelly D.M."/>
            <person name="Triplett B.A."/>
            <person name="Van Deynze A."/>
            <person name="Vaslin M.F."/>
            <person name="Waghmare V.N."/>
            <person name="Walford S.A."/>
            <person name="Wright R.J."/>
            <person name="Zaki E.A."/>
            <person name="Zhang T."/>
            <person name="Dennis E.S."/>
            <person name="Mayer K.F."/>
            <person name="Peterson D.G."/>
            <person name="Rokhsar D.S."/>
            <person name="Wang X."/>
            <person name="Schmutz J."/>
        </authorList>
    </citation>
    <scope>NUCLEOTIDE SEQUENCE [LARGE SCALE GENOMIC DNA]</scope>
</reference>
<dbReference type="AlphaFoldDB" id="A0A0D2RL31"/>
<evidence type="ECO:0000313" key="3">
    <source>
        <dbReference type="Proteomes" id="UP000032304"/>
    </source>
</evidence>
<gene>
    <name evidence="2" type="ORF">B456_011G121200</name>
</gene>
<feature type="transmembrane region" description="Helical" evidence="1">
    <location>
        <begin position="14"/>
        <end position="33"/>
    </location>
</feature>
<proteinExistence type="predicted"/>
<dbReference type="Proteomes" id="UP000032304">
    <property type="component" value="Chromosome 11"/>
</dbReference>